<dbReference type="EMBL" id="SUQN01000003">
    <property type="protein sequence ID" value="NTZ50424.1"/>
    <property type="molecule type" value="Genomic_DNA"/>
</dbReference>
<comment type="caution">
    <text evidence="1">The sequence shown here is derived from an EMBL/GenBank/DDBJ whole genome shotgun (WGS) entry which is preliminary data.</text>
</comment>
<reference evidence="1 2" key="1">
    <citation type="submission" date="2019-05" db="EMBL/GenBank/DDBJ databases">
        <title>Draft genomes of bacterial isolates retrieved from different Forrest soils.</title>
        <authorList>
            <person name="Soares-Castro P."/>
            <person name="Santos P.M."/>
        </authorList>
    </citation>
    <scope>NUCLEOTIDE SEQUENCE [LARGE SCALE GENOMIC DNA]</scope>
    <source>
        <strain evidence="1 2">UMG736</strain>
    </source>
</reference>
<evidence type="ECO:0008006" key="3">
    <source>
        <dbReference type="Google" id="ProtNLM"/>
    </source>
</evidence>
<sequence>MIKRITFNTDDNLTIDSIDRYAESNGTSRSKVICELLRSTAPILDFVTYQNRITQEVENRLFSMFYHEVRHFETQQHKDNSTLKYLHSLSGKLVFCVRHEPITNFSLPVLDEWNSYREGFIEKIEGIIKTHRREGDEKSNYVYLCIKSKVVERFEFDLIEVEIPLFVIDKYLFDIQSICYVRAIDFCNFGIDDYMRRNKKHLNAAYISWVPVTAFRDGFIFIAAMPIDKALSHQLYPPNVTINFPYEYWKYLD</sequence>
<evidence type="ECO:0000313" key="2">
    <source>
        <dbReference type="Proteomes" id="UP000729009"/>
    </source>
</evidence>
<dbReference type="RefSeq" id="WP_174360759.1">
    <property type="nucleotide sequence ID" value="NZ_SUQN01000003.1"/>
</dbReference>
<protein>
    <recommendedName>
        <fullName evidence="3">CopG family transcriptional regulator</fullName>
    </recommendedName>
</protein>
<proteinExistence type="predicted"/>
<organism evidence="1 2">
    <name type="scientific">Citrobacter gillenii</name>
    <dbReference type="NCBI Taxonomy" id="67828"/>
    <lineage>
        <taxon>Bacteria</taxon>
        <taxon>Pseudomonadati</taxon>
        <taxon>Pseudomonadota</taxon>
        <taxon>Gammaproteobacteria</taxon>
        <taxon>Enterobacterales</taxon>
        <taxon>Enterobacteriaceae</taxon>
        <taxon>Citrobacter</taxon>
        <taxon>Citrobacter freundii complex</taxon>
    </lineage>
</organism>
<name>A0ABD6M2P2_9ENTR</name>
<gene>
    <name evidence="1" type="ORF">FCH32_08935</name>
</gene>
<keyword evidence="2" id="KW-1185">Reference proteome</keyword>
<accession>A0ABD6M2P2</accession>
<dbReference type="Proteomes" id="UP000729009">
    <property type="component" value="Unassembled WGS sequence"/>
</dbReference>
<dbReference type="AlphaFoldDB" id="A0ABD6M2P2"/>
<evidence type="ECO:0000313" key="1">
    <source>
        <dbReference type="EMBL" id="NTZ50424.1"/>
    </source>
</evidence>